<dbReference type="AlphaFoldDB" id="A0A1Z1FAK2"/>
<dbReference type="Gene3D" id="1.20.1270.180">
    <property type="match status" value="1"/>
</dbReference>
<keyword evidence="1" id="KW-1133">Transmembrane helix</keyword>
<feature type="transmembrane region" description="Helical" evidence="1">
    <location>
        <begin position="6"/>
        <end position="23"/>
    </location>
</feature>
<name>A0A1Z1FAK2_9SPHN</name>
<dbReference type="InterPro" id="IPR009739">
    <property type="entry name" value="LprI-like_N"/>
</dbReference>
<feature type="domain" description="Lysozyme inhibitor LprI-like N-terminal" evidence="2">
    <location>
        <begin position="108"/>
        <end position="194"/>
    </location>
</feature>
<keyword evidence="1" id="KW-0812">Transmembrane</keyword>
<sequence length="203" mass="22651">MVNWQVVAIFAPIITAAVSWYLTRALTGKKHFEDAESVEQTLRIKQLLDAEGMTLADAWALKAEYRRGHGTVGLAYAHAVVAKEKEALRATEGEEISDLDPEYNPMRDTTMAIGERLRAEYERADAALNFEVVQFRQNSTPARAESLVKVQEAWQAFREAEGRFASLMFEGGTAAPLAGCARMIELTEARMRDLELAKAEQDL</sequence>
<keyword evidence="1" id="KW-0472">Membrane</keyword>
<proteinExistence type="predicted"/>
<evidence type="ECO:0000256" key="1">
    <source>
        <dbReference type="SAM" id="Phobius"/>
    </source>
</evidence>
<dbReference type="Pfam" id="PF07007">
    <property type="entry name" value="LprI"/>
    <property type="match status" value="1"/>
</dbReference>
<reference evidence="3 4" key="1">
    <citation type="submission" date="2017-01" db="EMBL/GenBank/DDBJ databases">
        <title>Complete genome sequence of esterase-producing bacterium Croceicoccus marinus E4A9.</title>
        <authorList>
            <person name="Wu Y.-H."/>
            <person name="Cheng H."/>
            <person name="Xu L."/>
            <person name="Huo Y.-Y."/>
            <person name="Wang C.-S."/>
            <person name="Xu X.-W."/>
        </authorList>
    </citation>
    <scope>NUCLEOTIDE SEQUENCE [LARGE SCALE GENOMIC DNA]</scope>
    <source>
        <strain evidence="3 4">E4A9</strain>
    </source>
</reference>
<dbReference type="RefSeq" id="WP_066843818.1">
    <property type="nucleotide sequence ID" value="NZ_CP019602.1"/>
</dbReference>
<accession>A0A1Z1FAK2</accession>
<dbReference type="KEGG" id="cman:A9D14_05685"/>
<dbReference type="EMBL" id="CP019602">
    <property type="protein sequence ID" value="ARU15763.1"/>
    <property type="molecule type" value="Genomic_DNA"/>
</dbReference>
<protein>
    <recommendedName>
        <fullName evidence="2">Lysozyme inhibitor LprI-like N-terminal domain-containing protein</fullName>
    </recommendedName>
</protein>
<organism evidence="3 4">
    <name type="scientific">Croceicoccus marinus</name>
    <dbReference type="NCBI Taxonomy" id="450378"/>
    <lineage>
        <taxon>Bacteria</taxon>
        <taxon>Pseudomonadati</taxon>
        <taxon>Pseudomonadota</taxon>
        <taxon>Alphaproteobacteria</taxon>
        <taxon>Sphingomonadales</taxon>
        <taxon>Erythrobacteraceae</taxon>
        <taxon>Croceicoccus</taxon>
    </lineage>
</organism>
<evidence type="ECO:0000313" key="3">
    <source>
        <dbReference type="EMBL" id="ARU15763.1"/>
    </source>
</evidence>
<dbReference type="Proteomes" id="UP000195807">
    <property type="component" value="Chromosome"/>
</dbReference>
<keyword evidence="4" id="KW-1185">Reference proteome</keyword>
<gene>
    <name evidence="3" type="ORF">A9D14_05685</name>
</gene>
<evidence type="ECO:0000259" key="2">
    <source>
        <dbReference type="Pfam" id="PF07007"/>
    </source>
</evidence>
<evidence type="ECO:0000313" key="4">
    <source>
        <dbReference type="Proteomes" id="UP000195807"/>
    </source>
</evidence>